<keyword evidence="4" id="KW-0326">Glycosidase</keyword>
<dbReference type="OrthoDB" id="9764050at2"/>
<dbReference type="EMBL" id="AGEI01000021">
    <property type="protein sequence ID" value="EHR34093.1"/>
    <property type="molecule type" value="Genomic_DNA"/>
</dbReference>
<keyword evidence="3" id="KW-0378">Hydrolase</keyword>
<dbReference type="Pfam" id="PF07748">
    <property type="entry name" value="Glyco_hydro_38C"/>
    <property type="match status" value="1"/>
</dbReference>
<dbReference type="InterPro" id="IPR011330">
    <property type="entry name" value="Glyco_hydro/deAcase_b/a-brl"/>
</dbReference>
<dbReference type="InterPro" id="IPR011013">
    <property type="entry name" value="Gal_mutarotase_sf_dom"/>
</dbReference>
<dbReference type="PATRIC" id="fig|883114.3.peg.1019"/>
<keyword evidence="7" id="KW-1185">Reference proteome</keyword>
<dbReference type="InterPro" id="IPR041509">
    <property type="entry name" value="GH38_beta-1"/>
</dbReference>
<dbReference type="PANTHER" id="PTHR46017">
    <property type="entry name" value="ALPHA-MANNOSIDASE 2C1"/>
    <property type="match status" value="1"/>
</dbReference>
<dbReference type="InterPro" id="IPR015341">
    <property type="entry name" value="Glyco_hydro_38_cen"/>
</dbReference>
<evidence type="ECO:0000256" key="1">
    <source>
        <dbReference type="ARBA" id="ARBA00009792"/>
    </source>
</evidence>
<protein>
    <recommendedName>
        <fullName evidence="5">Glycoside hydrolase family 38 central domain-containing protein</fullName>
    </recommendedName>
</protein>
<comment type="caution">
    <text evidence="6">The sequence shown here is derived from an EMBL/GenBank/DDBJ whole genome shotgun (WGS) entry which is preliminary data.</text>
</comment>
<gene>
    <name evidence="6" type="ORF">HMPREF9709_01029</name>
</gene>
<dbReference type="GO" id="GO:0030246">
    <property type="term" value="F:carbohydrate binding"/>
    <property type="evidence" value="ECO:0007669"/>
    <property type="project" value="InterPro"/>
</dbReference>
<dbReference type="SUPFAM" id="SSF74650">
    <property type="entry name" value="Galactose mutarotase-like"/>
    <property type="match status" value="1"/>
</dbReference>
<dbReference type="Gene3D" id="3.20.110.10">
    <property type="entry name" value="Glycoside hydrolase 38, N terminal domain"/>
    <property type="match status" value="1"/>
</dbReference>
<dbReference type="CDD" id="cd10814">
    <property type="entry name" value="GH38N_AMII_SpGH38_like"/>
    <property type="match status" value="1"/>
</dbReference>
<dbReference type="InterPro" id="IPR011682">
    <property type="entry name" value="Glyco_hydro_38_C"/>
</dbReference>
<dbReference type="InterPro" id="IPR037094">
    <property type="entry name" value="Glyco_hydro_38_cen_sf"/>
</dbReference>
<accession>H3NNW8</accession>
<dbReference type="GO" id="GO:0004559">
    <property type="term" value="F:alpha-mannosidase activity"/>
    <property type="evidence" value="ECO:0007669"/>
    <property type="project" value="InterPro"/>
</dbReference>
<dbReference type="GO" id="GO:0046872">
    <property type="term" value="F:metal ion binding"/>
    <property type="evidence" value="ECO:0007669"/>
    <property type="project" value="UniProtKB-KW"/>
</dbReference>
<dbReference type="GeneID" id="96999022"/>
<dbReference type="Gene3D" id="2.60.40.2210">
    <property type="match status" value="1"/>
</dbReference>
<dbReference type="eggNOG" id="COG0383">
    <property type="taxonomic scope" value="Bacteria"/>
</dbReference>
<evidence type="ECO:0000259" key="5">
    <source>
        <dbReference type="SMART" id="SM00872"/>
    </source>
</evidence>
<dbReference type="InterPro" id="IPR028995">
    <property type="entry name" value="Glyco_hydro_57/38_cen_sf"/>
</dbReference>
<keyword evidence="2" id="KW-0479">Metal-binding</keyword>
<dbReference type="Pfam" id="PF09261">
    <property type="entry name" value="Alpha-mann_mid"/>
    <property type="match status" value="1"/>
</dbReference>
<dbReference type="GO" id="GO:0009313">
    <property type="term" value="P:oligosaccharide catabolic process"/>
    <property type="evidence" value="ECO:0007669"/>
    <property type="project" value="TreeGrafter"/>
</dbReference>
<dbReference type="AlphaFoldDB" id="H3NNW8"/>
<dbReference type="InterPro" id="IPR000602">
    <property type="entry name" value="Glyco_hydro_38_N"/>
</dbReference>
<name>H3NNW8_9FIRM</name>
<dbReference type="Gene3D" id="1.20.1270.50">
    <property type="entry name" value="Glycoside hydrolase family 38, central domain"/>
    <property type="match status" value="1"/>
</dbReference>
<dbReference type="HOGENOM" id="CLU_003442_2_1_9"/>
<evidence type="ECO:0000313" key="7">
    <source>
        <dbReference type="Proteomes" id="UP000004191"/>
    </source>
</evidence>
<dbReference type="Pfam" id="PF01074">
    <property type="entry name" value="Glyco_hydro_38N"/>
    <property type="match status" value="1"/>
</dbReference>
<evidence type="ECO:0000313" key="6">
    <source>
        <dbReference type="EMBL" id="EHR34093.1"/>
    </source>
</evidence>
<dbReference type="SUPFAM" id="SSF88713">
    <property type="entry name" value="Glycoside hydrolase/deacetylase"/>
    <property type="match status" value="1"/>
</dbReference>
<dbReference type="PANTHER" id="PTHR46017:SF2">
    <property type="entry name" value="MANNOSYLGLYCERATE HYDROLASE"/>
    <property type="match status" value="1"/>
</dbReference>
<dbReference type="SUPFAM" id="SSF88688">
    <property type="entry name" value="Families 57/38 glycoside transferase middle domain"/>
    <property type="match status" value="1"/>
</dbReference>
<dbReference type="GO" id="GO:0006013">
    <property type="term" value="P:mannose metabolic process"/>
    <property type="evidence" value="ECO:0007669"/>
    <property type="project" value="InterPro"/>
</dbReference>
<evidence type="ECO:0000256" key="2">
    <source>
        <dbReference type="ARBA" id="ARBA00022723"/>
    </source>
</evidence>
<dbReference type="Proteomes" id="UP000004191">
    <property type="component" value="Unassembled WGS sequence"/>
</dbReference>
<dbReference type="STRING" id="883114.HMPREF9709_01029"/>
<feature type="domain" description="Glycoside hydrolase family 38 central" evidence="5">
    <location>
        <begin position="294"/>
        <end position="366"/>
    </location>
</feature>
<dbReference type="Pfam" id="PF18438">
    <property type="entry name" value="Glyco_hydro_38"/>
    <property type="match status" value="1"/>
</dbReference>
<organism evidence="6 7">
    <name type="scientific">Helcococcus kunzii ATCC 51366</name>
    <dbReference type="NCBI Taxonomy" id="883114"/>
    <lineage>
        <taxon>Bacteria</taxon>
        <taxon>Bacillati</taxon>
        <taxon>Bacillota</taxon>
        <taxon>Tissierellia</taxon>
        <taxon>Tissierellales</taxon>
        <taxon>Peptoniphilaceae</taxon>
        <taxon>Helcococcus</taxon>
    </lineage>
</organism>
<evidence type="ECO:0000256" key="3">
    <source>
        <dbReference type="ARBA" id="ARBA00022801"/>
    </source>
</evidence>
<evidence type="ECO:0000256" key="4">
    <source>
        <dbReference type="ARBA" id="ARBA00023295"/>
    </source>
</evidence>
<dbReference type="RefSeq" id="WP_005398514.1">
    <property type="nucleotide sequence ID" value="NZ_JH601088.1"/>
</dbReference>
<proteinExistence type="inferred from homology"/>
<comment type="similarity">
    <text evidence="1">Belongs to the glycosyl hydrolase 38 family.</text>
</comment>
<reference evidence="6 7" key="1">
    <citation type="submission" date="2012-01" db="EMBL/GenBank/DDBJ databases">
        <title>The Genome Sequence of Helcococcus kunzii ATCC 51366.</title>
        <authorList>
            <consortium name="The Broad Institute Genome Sequencing Platform"/>
            <person name="Earl A."/>
            <person name="Ward D."/>
            <person name="Feldgarden M."/>
            <person name="Gevers D."/>
            <person name="Huys G."/>
            <person name="Young S.K."/>
            <person name="Zeng Q."/>
            <person name="Gargeya S."/>
            <person name="Fitzgerald M."/>
            <person name="Haas B."/>
            <person name="Abouelleil A."/>
            <person name="Alvarado L."/>
            <person name="Arachchi H.M."/>
            <person name="Berlin A."/>
            <person name="Chapman S.B."/>
            <person name="Gearin G."/>
            <person name="Goldberg J."/>
            <person name="Griggs A."/>
            <person name="Gujja S."/>
            <person name="Hansen M."/>
            <person name="Heiman D."/>
            <person name="Howarth C."/>
            <person name="Larimer J."/>
            <person name="Lui A."/>
            <person name="MacDonald P.J.P."/>
            <person name="McCowen C."/>
            <person name="Montmayeur A."/>
            <person name="Murphy C."/>
            <person name="Neiman D."/>
            <person name="Pearson M."/>
            <person name="Priest M."/>
            <person name="Roberts A."/>
            <person name="Saif S."/>
            <person name="Shea T."/>
            <person name="Sisk P."/>
            <person name="Stolte C."/>
            <person name="Sykes S."/>
            <person name="Wortman J."/>
            <person name="Nusbaum C."/>
            <person name="Birren B."/>
        </authorList>
    </citation>
    <scope>NUCLEOTIDE SEQUENCE [LARGE SCALE GENOMIC DNA]</scope>
    <source>
        <strain evidence="6 7">ATCC 51366</strain>
    </source>
</reference>
<dbReference type="InterPro" id="IPR027291">
    <property type="entry name" value="Glyco_hydro_38_N_sf"/>
</dbReference>
<sequence>MKKIVHVVSHSHWDREWYMPLENHHMRLVDLIDGVIEASEDNKFISFQMDGHFLPIEDYLKVKPENRSKVYQLIKDGKIIVGPWYILQDSFLTSGESNVRNLEIGLKKSKEIGVPAKIGYFPDTFGNIGQAPQILKKAGINNAYFGRGVKATGLANVVIEDYTSSNSEMFWQSPDGSRVLGILFANWYCNGVDIPYETDFMKKYLDTKIADMEQYASTRHLLLMNGCDHSPVQKNIGEIIEKANTLYEDYEFIHSNLEDYYEAVDKEVNKDKLSVIKGELRSQTTNGWGTLQGTSSSRYTLKQNNKNIEMRMEEIIQPLYAIYRDKKDYPYDKIEYIYKELFENHTHDAICGCSVDSVHDGNMRKFRACSEALDYLEDELKIFLSRNIENDYDEKHVFAVINTTAYHQRKTAEVEIEFEKRYFSGWEYLEMTKEMKKVEVPNLQVIDENGREYDAIVTDKGVLFDFELPETKFRKGYFSRKLKVEFTTELAPFERRIFRLVESEKIVEEKEIKDTKEIDTNIFNVKINDNATITITDKRNNNVYENVLMLEDSGDIGHEYIYRQSGDNLVIKSNELIDYSIIESPVKGYIINLTEKISVPESAADTLLDEQKMVIPIEKRVSHRSDKYVDLIVEKTVVIDPIKPTINAKIKLENKAKDHRLRMMVGHDLETDIVNAESIFEVAKRPVKAPKTWENPDYSQNFNRFVEMHDKNGGFTISNNGVQEYEQLDDGLYVTLFRSTGEMGDWGHFPTPDAQLLEDLEFNFNIDFFVSDYVSSWQRALGERVPYFITQIEKNDGNIKSNSHNIDLKVGSNMFSTLYRNPKGEMILRVYNPDDKNHRLYVQNGVITDLFGVNPINDEQFNNSYLNPYEIRTIRWEDK</sequence>
<dbReference type="Gene3D" id="2.70.98.30">
    <property type="entry name" value="Golgi alpha-mannosidase II, domain 4"/>
    <property type="match status" value="1"/>
</dbReference>
<dbReference type="SMART" id="SM00872">
    <property type="entry name" value="Alpha-mann_mid"/>
    <property type="match status" value="1"/>
</dbReference>